<proteinExistence type="predicted"/>
<dbReference type="Proteomes" id="UP000217830">
    <property type="component" value="Unassembled WGS sequence"/>
</dbReference>
<organism evidence="1 2">
    <name type="scientific">Pseudomonas moraviensis</name>
    <dbReference type="NCBI Taxonomy" id="321662"/>
    <lineage>
        <taxon>Bacteria</taxon>
        <taxon>Pseudomonadati</taxon>
        <taxon>Pseudomonadota</taxon>
        <taxon>Gammaproteobacteria</taxon>
        <taxon>Pseudomonadales</taxon>
        <taxon>Pseudomonadaceae</taxon>
        <taxon>Pseudomonas</taxon>
    </lineage>
</organism>
<keyword evidence="2" id="KW-1185">Reference proteome</keyword>
<dbReference type="EMBL" id="NRST01000001">
    <property type="protein sequence ID" value="PAW54626.1"/>
    <property type="molecule type" value="Genomic_DNA"/>
</dbReference>
<name>A0A2A2PG39_9PSED</name>
<protein>
    <submittedName>
        <fullName evidence="1">Uncharacterized protein</fullName>
    </submittedName>
</protein>
<comment type="caution">
    <text evidence="1">The sequence shown here is derived from an EMBL/GenBank/DDBJ whole genome shotgun (WGS) entry which is preliminary data.</text>
</comment>
<reference evidence="1 2" key="1">
    <citation type="submission" date="2017-08" db="EMBL/GenBank/DDBJ databases">
        <title>Draft Genome Sequence of Pseudomonas moraviensis TYU6, isolated from Taxus cuspidata by using PacBio Single-Molecule Real-Time Technology.</title>
        <authorList>
            <person name="Baek K.-H."/>
            <person name="Mishra A.K."/>
        </authorList>
    </citation>
    <scope>NUCLEOTIDE SEQUENCE [LARGE SCALE GENOMIC DNA]</scope>
    <source>
        <strain evidence="1 2">TYU6</strain>
    </source>
</reference>
<evidence type="ECO:0000313" key="1">
    <source>
        <dbReference type="EMBL" id="PAW54626.1"/>
    </source>
</evidence>
<gene>
    <name evidence="1" type="ORF">CKQ80_04750</name>
</gene>
<sequence length="119" mass="13288">MCNGLRRLASQRWADCIQLYSQFVSLNFCIFHRLSSFAANGVSLQETCLISQLMAVRFNTLALEGQIKVKHPNGGGGAKNVVFIVYNFFEKCLNQSLAAAFRAPNRCGLLLPDFGRREV</sequence>
<evidence type="ECO:0000313" key="2">
    <source>
        <dbReference type="Proteomes" id="UP000217830"/>
    </source>
</evidence>
<dbReference type="AlphaFoldDB" id="A0A2A2PG39"/>
<accession>A0A2A2PG39</accession>